<dbReference type="InterPro" id="IPR013094">
    <property type="entry name" value="AB_hydrolase_3"/>
</dbReference>
<keyword evidence="11" id="KW-1133">Transmembrane helix</keyword>
<dbReference type="GO" id="GO:0005886">
    <property type="term" value="C:plasma membrane"/>
    <property type="evidence" value="ECO:0007669"/>
    <property type="project" value="UniProtKB-SubCell"/>
</dbReference>
<reference evidence="27" key="1">
    <citation type="submission" date="2025-08" db="UniProtKB">
        <authorList>
            <consortium name="RefSeq"/>
        </authorList>
    </citation>
    <scope>IDENTIFICATION</scope>
</reference>
<dbReference type="Gene3D" id="3.40.50.1820">
    <property type="entry name" value="alpha/beta hydrolase"/>
    <property type="match status" value="1"/>
</dbReference>
<evidence type="ECO:0000256" key="3">
    <source>
        <dbReference type="ARBA" id="ARBA00010515"/>
    </source>
</evidence>
<dbReference type="InterPro" id="IPR017157">
    <property type="entry name" value="Arylacetamide_deacetylase"/>
</dbReference>
<keyword evidence="12" id="KW-0443">Lipid metabolism</keyword>
<dbReference type="PIRSF" id="PIRSF037251">
    <property type="entry name" value="Arylacetamide_deacetylase"/>
    <property type="match status" value="1"/>
</dbReference>
<feature type="domain" description="Alpha/beta hydrolase fold-3" evidence="25">
    <location>
        <begin position="323"/>
        <end position="383"/>
    </location>
</feature>
<dbReference type="Pfam" id="PF07859">
    <property type="entry name" value="Abhydrolase_3"/>
    <property type="match status" value="2"/>
</dbReference>
<dbReference type="PANTHER" id="PTHR48081">
    <property type="entry name" value="AB HYDROLASE SUPERFAMILY PROTEIN C4A8.06C"/>
    <property type="match status" value="1"/>
</dbReference>
<organism evidence="26 27">
    <name type="scientific">Chanos chanos</name>
    <name type="common">Milkfish</name>
    <name type="synonym">Mugil chanos</name>
    <dbReference type="NCBI Taxonomy" id="29144"/>
    <lineage>
        <taxon>Eukaryota</taxon>
        <taxon>Metazoa</taxon>
        <taxon>Chordata</taxon>
        <taxon>Craniata</taxon>
        <taxon>Vertebrata</taxon>
        <taxon>Euteleostomi</taxon>
        <taxon>Actinopterygii</taxon>
        <taxon>Neopterygii</taxon>
        <taxon>Teleostei</taxon>
        <taxon>Ostariophysi</taxon>
        <taxon>Gonorynchiformes</taxon>
        <taxon>Chanidae</taxon>
        <taxon>Chanos</taxon>
    </lineage>
</organism>
<gene>
    <name evidence="27" type="primary">LOC115806433</name>
</gene>
<evidence type="ECO:0000256" key="10">
    <source>
        <dbReference type="ARBA" id="ARBA00022968"/>
    </source>
</evidence>
<dbReference type="PROSITE" id="PS01174">
    <property type="entry name" value="LIPASE_GDXG_SER"/>
    <property type="match status" value="1"/>
</dbReference>
<evidence type="ECO:0000313" key="26">
    <source>
        <dbReference type="Proteomes" id="UP000504632"/>
    </source>
</evidence>
<dbReference type="InParanoid" id="A0A6J2UV38"/>
<evidence type="ECO:0000256" key="16">
    <source>
        <dbReference type="ARBA" id="ARBA00044060"/>
    </source>
</evidence>
<evidence type="ECO:0000256" key="20">
    <source>
        <dbReference type="ARBA" id="ARBA00047653"/>
    </source>
</evidence>
<dbReference type="PANTHER" id="PTHR48081:SF29">
    <property type="entry name" value="NEUTRAL CHOLESTEROL ESTER HYDROLASE 1"/>
    <property type="match status" value="1"/>
</dbReference>
<evidence type="ECO:0000256" key="19">
    <source>
        <dbReference type="ARBA" id="ARBA00044256"/>
    </source>
</evidence>
<dbReference type="GO" id="GO:0016042">
    <property type="term" value="P:lipid catabolic process"/>
    <property type="evidence" value="ECO:0007669"/>
    <property type="project" value="UniProtKB-KW"/>
</dbReference>
<keyword evidence="13" id="KW-0472">Membrane</keyword>
<evidence type="ECO:0000256" key="9">
    <source>
        <dbReference type="ARBA" id="ARBA00022963"/>
    </source>
</evidence>
<dbReference type="RefSeq" id="XP_030622986.1">
    <property type="nucleotide sequence ID" value="XM_030767126.1"/>
</dbReference>
<comment type="catalytic activity">
    <reaction evidence="15">
        <text>1-O-hexadecyl-2-acetyl-sn-glycerol + H2O = 1-O-hexadecyl-sn-glycerol + acetate + H(+)</text>
        <dbReference type="Rhea" id="RHEA:38563"/>
        <dbReference type="ChEBI" id="CHEBI:15377"/>
        <dbReference type="ChEBI" id="CHEBI:15378"/>
        <dbReference type="ChEBI" id="CHEBI:30089"/>
        <dbReference type="ChEBI" id="CHEBI:34115"/>
        <dbReference type="ChEBI" id="CHEBI:75936"/>
    </reaction>
    <physiologicalReaction direction="left-to-right" evidence="15">
        <dbReference type="Rhea" id="RHEA:38564"/>
    </physiologicalReaction>
</comment>
<keyword evidence="10" id="KW-0735">Signal-anchor</keyword>
<dbReference type="InterPro" id="IPR033140">
    <property type="entry name" value="Lipase_GDXG_put_SER_AS"/>
</dbReference>
<evidence type="ECO:0000256" key="7">
    <source>
        <dbReference type="ARBA" id="ARBA00022824"/>
    </source>
</evidence>
<evidence type="ECO:0000313" key="27">
    <source>
        <dbReference type="RefSeq" id="XP_030622986.1"/>
    </source>
</evidence>
<evidence type="ECO:0000256" key="1">
    <source>
        <dbReference type="ARBA" id="ARBA00004144"/>
    </source>
</evidence>
<dbReference type="InterPro" id="IPR050300">
    <property type="entry name" value="GDXG_lipolytic_enzyme"/>
</dbReference>
<accession>A0A6J2UV38</accession>
<dbReference type="OrthoDB" id="408631at2759"/>
<feature type="active site" evidence="23">
    <location>
        <position position="380"/>
    </location>
</feature>
<evidence type="ECO:0000256" key="22">
    <source>
        <dbReference type="ARBA" id="ARBA00049214"/>
    </source>
</evidence>
<dbReference type="GO" id="GO:0047378">
    <property type="term" value="F:acetylalkylglycerol acetylhydrolase activity"/>
    <property type="evidence" value="ECO:0007669"/>
    <property type="project" value="UniProtKB-EC"/>
</dbReference>
<evidence type="ECO:0000256" key="24">
    <source>
        <dbReference type="PROSITE-ProRule" id="PRU10038"/>
    </source>
</evidence>
<dbReference type="EC" id="3.1.1.71" evidence="16"/>
<proteinExistence type="inferred from homology"/>
<evidence type="ECO:0000256" key="8">
    <source>
        <dbReference type="ARBA" id="ARBA00022848"/>
    </source>
</evidence>
<comment type="catalytic activity">
    <reaction evidence="22">
        <text>a 1-O-alkyl-2-acetyl-sn-glycerol + H2O = a 1-O-alkyl-sn-glycerol + acetate + H(+)</text>
        <dbReference type="Rhea" id="RHEA:11552"/>
        <dbReference type="ChEBI" id="CHEBI:15377"/>
        <dbReference type="ChEBI" id="CHEBI:15378"/>
        <dbReference type="ChEBI" id="CHEBI:15850"/>
        <dbReference type="ChEBI" id="CHEBI:16291"/>
        <dbReference type="ChEBI" id="CHEBI:30089"/>
        <dbReference type="EC" id="3.1.1.71"/>
    </reaction>
    <physiologicalReaction direction="left-to-right" evidence="22">
        <dbReference type="Rhea" id="RHEA:11553"/>
    </physiologicalReaction>
</comment>
<protein>
    <recommendedName>
        <fullName evidence="17">Neutral cholesterol ester hydrolase 1</fullName>
        <ecNumber evidence="16">3.1.1.71</ecNumber>
    </recommendedName>
    <alternativeName>
        <fullName evidence="18">Acetylalkylglycerol acetylhydrolase</fullName>
    </alternativeName>
    <alternativeName>
        <fullName evidence="19">Arylacetamide deacetylase-like 1</fullName>
    </alternativeName>
</protein>
<evidence type="ECO:0000256" key="21">
    <source>
        <dbReference type="ARBA" id="ARBA00048913"/>
    </source>
</evidence>
<evidence type="ECO:0000256" key="12">
    <source>
        <dbReference type="ARBA" id="ARBA00023098"/>
    </source>
</evidence>
<dbReference type="InterPro" id="IPR029058">
    <property type="entry name" value="AB_hydrolase_fold"/>
</dbReference>
<sequence>MRPIVVATVILTVVAAYYVYRPLPNTLSDRWKFMFLDAIFRGFTRLGNLAYELGLSQDVFILNHLMSRFGMLNPQSSESVRVTDTTFAGLPARVFESTSKGEGHHLKRGVVYFHGGGWTLGSGKMQPYDLQCRMMAEKLDAVIVSVDYRLAPEARFPTQFNDALQASKQILKMEVLAQYMIDPYRVAVSGDSAGGNLAAAVAQQMAMDETVPIKFKVQALIYPALQALDFNTPSYQQNGNIPILYRPHMALFWLRYLNGDERLIPSLLVNNHTSLDQGHAAAEARAKVDWTHLLPTAFHKDYKLVAPAHGTPGLIEELPGLLDVRAAPLLAEREVLKAVPPAYILTCEHDVLRDDGLMYWQRLEEAGVAVTHDYYEDGFHGCMFFAFGPTRFSVGVRSLQNYIQWLDKNL</sequence>
<feature type="active site" evidence="23 24">
    <location>
        <position position="192"/>
    </location>
</feature>
<name>A0A6J2UV38_CHACN</name>
<keyword evidence="26" id="KW-1185">Reference proteome</keyword>
<comment type="similarity">
    <text evidence="3">Belongs to the 'GDXG' lipolytic enzyme family.</text>
</comment>
<keyword evidence="4" id="KW-1003">Cell membrane</keyword>
<keyword evidence="6 27" id="KW-0378">Hydrolase</keyword>
<dbReference type="Proteomes" id="UP000504632">
    <property type="component" value="Chromosome 3"/>
</dbReference>
<keyword evidence="14" id="KW-0325">Glycoprotein</keyword>
<evidence type="ECO:0000256" key="14">
    <source>
        <dbReference type="ARBA" id="ARBA00023180"/>
    </source>
</evidence>
<comment type="subcellular location">
    <subcellularLocation>
        <location evidence="2">Cell membrane</location>
        <topology evidence="2">Single-pass type II membrane protein</topology>
    </subcellularLocation>
    <subcellularLocation>
        <location evidence="1">Microsome</location>
    </subcellularLocation>
</comment>
<keyword evidence="7" id="KW-0256">Endoplasmic reticulum</keyword>
<evidence type="ECO:0000256" key="5">
    <source>
        <dbReference type="ARBA" id="ARBA00022692"/>
    </source>
</evidence>
<dbReference type="AlphaFoldDB" id="A0A6J2UV38"/>
<evidence type="ECO:0000256" key="11">
    <source>
        <dbReference type="ARBA" id="ARBA00022989"/>
    </source>
</evidence>
<evidence type="ECO:0000256" key="13">
    <source>
        <dbReference type="ARBA" id="ARBA00023136"/>
    </source>
</evidence>
<keyword evidence="9" id="KW-0442">Lipid degradation</keyword>
<evidence type="ECO:0000256" key="23">
    <source>
        <dbReference type="PIRSR" id="PIRSR037251-1"/>
    </source>
</evidence>
<evidence type="ECO:0000256" key="15">
    <source>
        <dbReference type="ARBA" id="ARBA00023406"/>
    </source>
</evidence>
<dbReference type="SUPFAM" id="SSF53474">
    <property type="entry name" value="alpha/beta-Hydrolases"/>
    <property type="match status" value="1"/>
</dbReference>
<evidence type="ECO:0000256" key="17">
    <source>
        <dbReference type="ARBA" id="ARBA00044162"/>
    </source>
</evidence>
<feature type="domain" description="Alpha/beta hydrolase fold-3" evidence="25">
    <location>
        <begin position="110"/>
        <end position="265"/>
    </location>
</feature>
<evidence type="ECO:0000256" key="2">
    <source>
        <dbReference type="ARBA" id="ARBA00004401"/>
    </source>
</evidence>
<comment type="catalytic activity">
    <reaction evidence="20">
        <text>cholesteryl (9Z-octadecenoate) + H2O = cholesterol + (9Z)-octadecenoate + H(+)</text>
        <dbReference type="Rhea" id="RHEA:33875"/>
        <dbReference type="ChEBI" id="CHEBI:15377"/>
        <dbReference type="ChEBI" id="CHEBI:15378"/>
        <dbReference type="ChEBI" id="CHEBI:16113"/>
        <dbReference type="ChEBI" id="CHEBI:30823"/>
        <dbReference type="ChEBI" id="CHEBI:46898"/>
    </reaction>
    <physiologicalReaction direction="left-to-right" evidence="20">
        <dbReference type="Rhea" id="RHEA:33876"/>
    </physiologicalReaction>
</comment>
<dbReference type="GeneID" id="115806433"/>
<feature type="active site" evidence="23">
    <location>
        <position position="350"/>
    </location>
</feature>
<evidence type="ECO:0000259" key="25">
    <source>
        <dbReference type="Pfam" id="PF07859"/>
    </source>
</evidence>
<keyword evidence="5" id="KW-0812">Transmembrane</keyword>
<evidence type="ECO:0000256" key="18">
    <source>
        <dbReference type="ARBA" id="ARBA00044219"/>
    </source>
</evidence>
<keyword evidence="8" id="KW-0492">Microsome</keyword>
<evidence type="ECO:0000256" key="6">
    <source>
        <dbReference type="ARBA" id="ARBA00022801"/>
    </source>
</evidence>
<comment type="catalytic activity">
    <reaction evidence="21">
        <text>a cholesterol ester + H2O = cholesterol + a fatty acid + H(+)</text>
        <dbReference type="Rhea" id="RHEA:36403"/>
        <dbReference type="ChEBI" id="CHEBI:15377"/>
        <dbReference type="ChEBI" id="CHEBI:15378"/>
        <dbReference type="ChEBI" id="CHEBI:16113"/>
        <dbReference type="ChEBI" id="CHEBI:17002"/>
        <dbReference type="ChEBI" id="CHEBI:28868"/>
    </reaction>
    <physiologicalReaction direction="left-to-right" evidence="21">
        <dbReference type="Rhea" id="RHEA:36404"/>
    </physiologicalReaction>
</comment>
<evidence type="ECO:0000256" key="4">
    <source>
        <dbReference type="ARBA" id="ARBA00022475"/>
    </source>
</evidence>